<reference evidence="2 3" key="1">
    <citation type="journal article" date="2010" name="Nature">
        <title>Genome sequence of the palaeopolyploid soybean.</title>
        <authorList>
            <person name="Schmutz J."/>
            <person name="Cannon S.B."/>
            <person name="Schlueter J."/>
            <person name="Ma J."/>
            <person name="Mitros T."/>
            <person name="Nelson W."/>
            <person name="Hyten D.L."/>
            <person name="Song Q."/>
            <person name="Thelen J.J."/>
            <person name="Cheng J."/>
            <person name="Xu D."/>
            <person name="Hellsten U."/>
            <person name="May G.D."/>
            <person name="Yu Y."/>
            <person name="Sakurai T."/>
            <person name="Umezawa T."/>
            <person name="Bhattacharyya M.K."/>
            <person name="Sandhu D."/>
            <person name="Valliyodan B."/>
            <person name="Lindquist E."/>
            <person name="Peto M."/>
            <person name="Grant D."/>
            <person name="Shu S."/>
            <person name="Goodstein D."/>
            <person name="Barry K."/>
            <person name="Futrell-Griggs M."/>
            <person name="Abernathy B."/>
            <person name="Du J."/>
            <person name="Tian Z."/>
            <person name="Zhu L."/>
            <person name="Gill N."/>
            <person name="Joshi T."/>
            <person name="Libault M."/>
            <person name="Sethuraman A."/>
            <person name="Zhang X.-C."/>
            <person name="Shinozaki K."/>
            <person name="Nguyen H.T."/>
            <person name="Wing R.A."/>
            <person name="Cregan P."/>
            <person name="Specht J."/>
            <person name="Grimwood J."/>
            <person name="Rokhsar D."/>
            <person name="Stacey G."/>
            <person name="Shoemaker R.C."/>
            <person name="Jackson S.A."/>
        </authorList>
    </citation>
    <scope>NUCLEOTIDE SEQUENCE</scope>
    <source>
        <strain evidence="3">cv. Williams 82</strain>
        <tissue evidence="2">Callus</tissue>
    </source>
</reference>
<reference evidence="3" key="2">
    <citation type="submission" date="2018-02" db="UniProtKB">
        <authorList>
            <consortium name="EnsemblPlants"/>
        </authorList>
    </citation>
    <scope>IDENTIFICATION</scope>
    <source>
        <strain evidence="3">Williams 82</strain>
    </source>
</reference>
<protein>
    <recommendedName>
        <fullName evidence="1">DUF8040 domain-containing protein</fullName>
    </recommendedName>
</protein>
<organism evidence="2">
    <name type="scientific">Glycine max</name>
    <name type="common">Soybean</name>
    <name type="synonym">Glycine hispida</name>
    <dbReference type="NCBI Taxonomy" id="3847"/>
    <lineage>
        <taxon>Eukaryota</taxon>
        <taxon>Viridiplantae</taxon>
        <taxon>Streptophyta</taxon>
        <taxon>Embryophyta</taxon>
        <taxon>Tracheophyta</taxon>
        <taxon>Spermatophyta</taxon>
        <taxon>Magnoliopsida</taxon>
        <taxon>eudicotyledons</taxon>
        <taxon>Gunneridae</taxon>
        <taxon>Pentapetalae</taxon>
        <taxon>rosids</taxon>
        <taxon>fabids</taxon>
        <taxon>Fabales</taxon>
        <taxon>Fabaceae</taxon>
        <taxon>Papilionoideae</taxon>
        <taxon>50 kb inversion clade</taxon>
        <taxon>NPAAA clade</taxon>
        <taxon>indigoferoid/millettioid clade</taxon>
        <taxon>Phaseoleae</taxon>
        <taxon>Glycine</taxon>
        <taxon>Glycine subgen. Soja</taxon>
    </lineage>
</organism>
<dbReference type="Gramene" id="KRH44889">
    <property type="protein sequence ID" value="KRH44889"/>
    <property type="gene ID" value="GLYMA_08G237700"/>
</dbReference>
<feature type="domain" description="DUF8040" evidence="1">
    <location>
        <begin position="1"/>
        <end position="67"/>
    </location>
</feature>
<evidence type="ECO:0000313" key="3">
    <source>
        <dbReference type="EnsemblPlants" id="KRH44889"/>
    </source>
</evidence>
<sequence>MQKHIFSQFCTKLVKHGLKRTKQTEAEQMVRVFLSIVGHAEGNRMKQERFQHSGETISRYFHKVLHVYLNLSVEYIKPQDPTFCHVPTKFKDDRNVIRTIDGTHIQCVVAPSEQPKFIGRKGYPTQDLVVICD</sequence>
<accession>A0A0R0IWH4</accession>
<dbReference type="InterPro" id="IPR058353">
    <property type="entry name" value="DUF8040"/>
</dbReference>
<name>A0A0R0IWH4_SOYBN</name>
<dbReference type="AlphaFoldDB" id="A0A0R0IWH4"/>
<dbReference type="EnsemblPlants" id="KRH44889">
    <property type="protein sequence ID" value="KRH44889"/>
    <property type="gene ID" value="GLYMA_08G237700"/>
</dbReference>
<dbReference type="InterPro" id="IPR045249">
    <property type="entry name" value="HARBI1-like"/>
</dbReference>
<dbReference type="PANTHER" id="PTHR22930:SF221">
    <property type="entry name" value="NUCLEASE HARBI1"/>
    <property type="match status" value="1"/>
</dbReference>
<dbReference type="InParanoid" id="A0A0R0IWH4"/>
<dbReference type="Proteomes" id="UP000008827">
    <property type="component" value="Chromosome 8"/>
</dbReference>
<dbReference type="EMBL" id="CM000841">
    <property type="protein sequence ID" value="KRH44889.1"/>
    <property type="molecule type" value="Genomic_DNA"/>
</dbReference>
<evidence type="ECO:0000313" key="4">
    <source>
        <dbReference type="Proteomes" id="UP000008827"/>
    </source>
</evidence>
<evidence type="ECO:0000259" key="1">
    <source>
        <dbReference type="Pfam" id="PF26138"/>
    </source>
</evidence>
<dbReference type="OMA" id="MAICDCA"/>
<reference evidence="2" key="3">
    <citation type="submission" date="2018-07" db="EMBL/GenBank/DDBJ databases">
        <title>WGS assembly of Glycine max.</title>
        <authorList>
            <person name="Schmutz J."/>
            <person name="Cannon S."/>
            <person name="Schlueter J."/>
            <person name="Ma J."/>
            <person name="Mitros T."/>
            <person name="Nelson W."/>
            <person name="Hyten D."/>
            <person name="Song Q."/>
            <person name="Thelen J."/>
            <person name="Cheng J."/>
            <person name="Xu D."/>
            <person name="Hellsten U."/>
            <person name="May G."/>
            <person name="Yu Y."/>
            <person name="Sakurai T."/>
            <person name="Umezawa T."/>
            <person name="Bhattacharyya M."/>
            <person name="Sandhu D."/>
            <person name="Valliyodan B."/>
            <person name="Lindquist E."/>
            <person name="Peto M."/>
            <person name="Grant D."/>
            <person name="Shu S."/>
            <person name="Goodstein D."/>
            <person name="Barry K."/>
            <person name="Futrell-Griggs M."/>
            <person name="Abernathy B."/>
            <person name="Du J."/>
            <person name="Tian Z."/>
            <person name="Zhu L."/>
            <person name="Gill N."/>
            <person name="Joshi T."/>
            <person name="Libault M."/>
            <person name="Sethuraman A."/>
            <person name="Zhang X."/>
            <person name="Shinozaki K."/>
            <person name="Nguyen H."/>
            <person name="Wing R."/>
            <person name="Cregan P."/>
            <person name="Specht J."/>
            <person name="Grimwood J."/>
            <person name="Rokhsar D."/>
            <person name="Stacey G."/>
            <person name="Shoemaker R."/>
            <person name="Jackson S."/>
        </authorList>
    </citation>
    <scope>NUCLEOTIDE SEQUENCE</scope>
    <source>
        <tissue evidence="2">Callus</tissue>
    </source>
</reference>
<dbReference type="Pfam" id="PF26138">
    <property type="entry name" value="DUF8040"/>
    <property type="match status" value="1"/>
</dbReference>
<gene>
    <name evidence="2" type="ORF">GLYMA_08G237700</name>
</gene>
<keyword evidence="4" id="KW-1185">Reference proteome</keyword>
<proteinExistence type="predicted"/>
<evidence type="ECO:0000313" key="2">
    <source>
        <dbReference type="EMBL" id="KRH44889.1"/>
    </source>
</evidence>
<dbReference type="PANTHER" id="PTHR22930">
    <property type="match status" value="1"/>
</dbReference>